<organism evidence="1 2">
    <name type="scientific">Lentithecium fluviatile CBS 122367</name>
    <dbReference type="NCBI Taxonomy" id="1168545"/>
    <lineage>
        <taxon>Eukaryota</taxon>
        <taxon>Fungi</taxon>
        <taxon>Dikarya</taxon>
        <taxon>Ascomycota</taxon>
        <taxon>Pezizomycotina</taxon>
        <taxon>Dothideomycetes</taxon>
        <taxon>Pleosporomycetidae</taxon>
        <taxon>Pleosporales</taxon>
        <taxon>Massarineae</taxon>
        <taxon>Lentitheciaceae</taxon>
        <taxon>Lentithecium</taxon>
    </lineage>
</organism>
<dbReference type="Proteomes" id="UP000799291">
    <property type="component" value="Unassembled WGS sequence"/>
</dbReference>
<gene>
    <name evidence="1" type="ORF">K458DRAFT_269862</name>
</gene>
<feature type="non-terminal residue" evidence="1">
    <location>
        <position position="209"/>
    </location>
</feature>
<keyword evidence="2" id="KW-1185">Reference proteome</keyword>
<feature type="non-terminal residue" evidence="1">
    <location>
        <position position="1"/>
    </location>
</feature>
<proteinExistence type="predicted"/>
<accession>A0A6G1JNB6</accession>
<sequence>NTRPYSFPTTPESSGFSDVSECFTVADVPLGLSEPPAQQRPTFHIPQNLTQSMVEADPRLKRLQQDLLNLTSFNDNSTLRWRPSWFIEPKSSSRFWTLHNPLHVVTELLPQHHLGEPVMTRRFRRPGDAPPVYLKDWKAWKRYCDLYGVPYDFLCEDQVRLLRLGLPRREDGMICVPPSWPLYPEPQPFSESNYILDPDTYYSLPRKFH</sequence>
<evidence type="ECO:0000313" key="2">
    <source>
        <dbReference type="Proteomes" id="UP000799291"/>
    </source>
</evidence>
<evidence type="ECO:0000313" key="1">
    <source>
        <dbReference type="EMBL" id="KAF2691615.1"/>
    </source>
</evidence>
<reference evidence="1" key="1">
    <citation type="journal article" date="2020" name="Stud. Mycol.">
        <title>101 Dothideomycetes genomes: a test case for predicting lifestyles and emergence of pathogens.</title>
        <authorList>
            <person name="Haridas S."/>
            <person name="Albert R."/>
            <person name="Binder M."/>
            <person name="Bloem J."/>
            <person name="Labutti K."/>
            <person name="Salamov A."/>
            <person name="Andreopoulos B."/>
            <person name="Baker S."/>
            <person name="Barry K."/>
            <person name="Bills G."/>
            <person name="Bluhm B."/>
            <person name="Cannon C."/>
            <person name="Castanera R."/>
            <person name="Culley D."/>
            <person name="Daum C."/>
            <person name="Ezra D."/>
            <person name="Gonzalez J."/>
            <person name="Henrissat B."/>
            <person name="Kuo A."/>
            <person name="Liang C."/>
            <person name="Lipzen A."/>
            <person name="Lutzoni F."/>
            <person name="Magnuson J."/>
            <person name="Mondo S."/>
            <person name="Nolan M."/>
            <person name="Ohm R."/>
            <person name="Pangilinan J."/>
            <person name="Park H.-J."/>
            <person name="Ramirez L."/>
            <person name="Alfaro M."/>
            <person name="Sun H."/>
            <person name="Tritt A."/>
            <person name="Yoshinaga Y."/>
            <person name="Zwiers L.-H."/>
            <person name="Turgeon B."/>
            <person name="Goodwin S."/>
            <person name="Spatafora J."/>
            <person name="Crous P."/>
            <person name="Grigoriev I."/>
        </authorList>
    </citation>
    <scope>NUCLEOTIDE SEQUENCE</scope>
    <source>
        <strain evidence="1">CBS 122367</strain>
    </source>
</reference>
<name>A0A6G1JNB6_9PLEO</name>
<protein>
    <submittedName>
        <fullName evidence="1">Uncharacterized protein</fullName>
    </submittedName>
</protein>
<dbReference type="EMBL" id="MU005569">
    <property type="protein sequence ID" value="KAF2691615.1"/>
    <property type="molecule type" value="Genomic_DNA"/>
</dbReference>
<dbReference type="AlphaFoldDB" id="A0A6G1JNB6"/>
<dbReference type="OrthoDB" id="3932216at2759"/>